<dbReference type="AlphaFoldDB" id="A0A9D4EQA2"/>
<protein>
    <submittedName>
        <fullName evidence="1">Uncharacterized protein</fullName>
    </submittedName>
</protein>
<name>A0A9D4EQA2_DREPO</name>
<reference evidence="1" key="1">
    <citation type="journal article" date="2019" name="bioRxiv">
        <title>The Genome of the Zebra Mussel, Dreissena polymorpha: A Resource for Invasive Species Research.</title>
        <authorList>
            <person name="McCartney M.A."/>
            <person name="Auch B."/>
            <person name="Kono T."/>
            <person name="Mallez S."/>
            <person name="Zhang Y."/>
            <person name="Obille A."/>
            <person name="Becker A."/>
            <person name="Abrahante J.E."/>
            <person name="Garbe J."/>
            <person name="Badalamenti J.P."/>
            <person name="Herman A."/>
            <person name="Mangelson H."/>
            <person name="Liachko I."/>
            <person name="Sullivan S."/>
            <person name="Sone E.D."/>
            <person name="Koren S."/>
            <person name="Silverstein K.A.T."/>
            <person name="Beckman K.B."/>
            <person name="Gohl D.M."/>
        </authorList>
    </citation>
    <scope>NUCLEOTIDE SEQUENCE</scope>
    <source>
        <strain evidence="1">Duluth1</strain>
        <tissue evidence="1">Whole animal</tissue>
    </source>
</reference>
<sequence>MHKSTGAYSSTDGLQRCVAYLFATCAHRLIKRRRMRNVQKMRHGVMDAITEEEKLLAVDALKTHILQAQTVNKI</sequence>
<evidence type="ECO:0000313" key="1">
    <source>
        <dbReference type="EMBL" id="KAH3782100.1"/>
    </source>
</evidence>
<evidence type="ECO:0000313" key="2">
    <source>
        <dbReference type="Proteomes" id="UP000828390"/>
    </source>
</evidence>
<dbReference type="EMBL" id="JAIWYP010000008">
    <property type="protein sequence ID" value="KAH3782100.1"/>
    <property type="molecule type" value="Genomic_DNA"/>
</dbReference>
<proteinExistence type="predicted"/>
<organism evidence="1 2">
    <name type="scientific">Dreissena polymorpha</name>
    <name type="common">Zebra mussel</name>
    <name type="synonym">Mytilus polymorpha</name>
    <dbReference type="NCBI Taxonomy" id="45954"/>
    <lineage>
        <taxon>Eukaryota</taxon>
        <taxon>Metazoa</taxon>
        <taxon>Spiralia</taxon>
        <taxon>Lophotrochozoa</taxon>
        <taxon>Mollusca</taxon>
        <taxon>Bivalvia</taxon>
        <taxon>Autobranchia</taxon>
        <taxon>Heteroconchia</taxon>
        <taxon>Euheterodonta</taxon>
        <taxon>Imparidentia</taxon>
        <taxon>Neoheterodontei</taxon>
        <taxon>Myida</taxon>
        <taxon>Dreissenoidea</taxon>
        <taxon>Dreissenidae</taxon>
        <taxon>Dreissena</taxon>
    </lineage>
</organism>
<gene>
    <name evidence="1" type="ORF">DPMN_160011</name>
</gene>
<accession>A0A9D4EQA2</accession>
<reference evidence="1" key="2">
    <citation type="submission" date="2020-11" db="EMBL/GenBank/DDBJ databases">
        <authorList>
            <person name="McCartney M.A."/>
            <person name="Auch B."/>
            <person name="Kono T."/>
            <person name="Mallez S."/>
            <person name="Becker A."/>
            <person name="Gohl D.M."/>
            <person name="Silverstein K.A.T."/>
            <person name="Koren S."/>
            <person name="Bechman K.B."/>
            <person name="Herman A."/>
            <person name="Abrahante J.E."/>
            <person name="Garbe J."/>
        </authorList>
    </citation>
    <scope>NUCLEOTIDE SEQUENCE</scope>
    <source>
        <strain evidence="1">Duluth1</strain>
        <tissue evidence="1">Whole animal</tissue>
    </source>
</reference>
<keyword evidence="2" id="KW-1185">Reference proteome</keyword>
<dbReference type="Proteomes" id="UP000828390">
    <property type="component" value="Unassembled WGS sequence"/>
</dbReference>
<comment type="caution">
    <text evidence="1">The sequence shown here is derived from an EMBL/GenBank/DDBJ whole genome shotgun (WGS) entry which is preliminary data.</text>
</comment>